<dbReference type="InterPro" id="IPR012337">
    <property type="entry name" value="RNaseH-like_sf"/>
</dbReference>
<dbReference type="Pfam" id="PF13683">
    <property type="entry name" value="rve_3"/>
    <property type="match status" value="1"/>
</dbReference>
<dbReference type="SUPFAM" id="SSF53098">
    <property type="entry name" value="Ribonuclease H-like"/>
    <property type="match status" value="1"/>
</dbReference>
<dbReference type="PANTHER" id="PTHR35004:SF6">
    <property type="entry name" value="TRANSPOSASE"/>
    <property type="match status" value="1"/>
</dbReference>
<dbReference type="GO" id="GO:0003676">
    <property type="term" value="F:nucleic acid binding"/>
    <property type="evidence" value="ECO:0007669"/>
    <property type="project" value="InterPro"/>
</dbReference>
<dbReference type="SUPFAM" id="SSF46689">
    <property type="entry name" value="Homeodomain-like"/>
    <property type="match status" value="1"/>
</dbReference>
<dbReference type="InterPro" id="IPR001584">
    <property type="entry name" value="Integrase_cat-core"/>
</dbReference>
<dbReference type="Pfam" id="PF24764">
    <property type="entry name" value="rva_4"/>
    <property type="match status" value="1"/>
</dbReference>
<comment type="caution">
    <text evidence="2">The sequence shown here is derived from an EMBL/GenBank/DDBJ whole genome shotgun (WGS) entry which is preliminary data.</text>
</comment>
<keyword evidence="3" id="KW-1185">Reference proteome</keyword>
<dbReference type="InterPro" id="IPR036397">
    <property type="entry name" value="RNaseH_sf"/>
</dbReference>
<reference evidence="2" key="1">
    <citation type="submission" date="2016-01" db="EMBL/GenBank/DDBJ databases">
        <authorList>
            <person name="Peeters C."/>
        </authorList>
    </citation>
    <scope>NUCLEOTIDE SEQUENCE [LARGE SCALE GENOMIC DNA]</scope>
    <source>
        <strain evidence="2">LMG 29317</strain>
    </source>
</reference>
<sequence>MPWNAQNAMQVRLEFVTLATKAEIPFSELCRRFRVSRQTGYKWVERYQAHGLEGLIERSRRPHASANRTSDEMESHVLEMRTRHPAWSAHKIGRRLRDQGLQGVPADSTLNAILRRHGCISAQASANATAWIRFEREQPNELWQMDFKGHFALLDHTRCHPLTVLDDHSRFNIVLRACQAQNTQTVREHLQNAFAEYGLPQQINTDNGAPWGTPSKPGELTELAIWLILLGIRVSYSRPYHPQTNGKDERFHRSFKREVLSHCSFTGMSQAQAEFDCWRRIYNFERPHHGIGMNTPHTRYQPSPRMMPSTLAPPEYGPCDEVLRVGWNGKVRFRGQHLRVSSALHGRDIAARPSREITDAYDFYFAHHRLMTFDLNQPDAPR</sequence>
<dbReference type="InterPro" id="IPR047656">
    <property type="entry name" value="IS481-like_transpos"/>
</dbReference>
<dbReference type="EMBL" id="FCOM02000097">
    <property type="protein sequence ID" value="SAL87649.1"/>
    <property type="molecule type" value="Genomic_DNA"/>
</dbReference>
<dbReference type="AlphaFoldDB" id="A0A158L3P8"/>
<feature type="domain" description="Integrase catalytic" evidence="1">
    <location>
        <begin position="135"/>
        <end position="304"/>
    </location>
</feature>
<dbReference type="Proteomes" id="UP000055019">
    <property type="component" value="Unassembled WGS sequence"/>
</dbReference>
<dbReference type="Gene3D" id="3.30.420.10">
    <property type="entry name" value="Ribonuclease H-like superfamily/Ribonuclease H"/>
    <property type="match status" value="1"/>
</dbReference>
<dbReference type="InterPro" id="IPR036388">
    <property type="entry name" value="WH-like_DNA-bd_sf"/>
</dbReference>
<dbReference type="Pfam" id="PF13565">
    <property type="entry name" value="HTH_32"/>
    <property type="match status" value="1"/>
</dbReference>
<dbReference type="Gene3D" id="1.10.10.10">
    <property type="entry name" value="Winged helix-like DNA-binding domain superfamily/Winged helix DNA-binding domain"/>
    <property type="match status" value="1"/>
</dbReference>
<organism evidence="2 3">
    <name type="scientific">Caballeronia arvi</name>
    <dbReference type="NCBI Taxonomy" id="1777135"/>
    <lineage>
        <taxon>Bacteria</taxon>
        <taxon>Pseudomonadati</taxon>
        <taxon>Pseudomonadota</taxon>
        <taxon>Betaproteobacteria</taxon>
        <taxon>Burkholderiales</taxon>
        <taxon>Burkholderiaceae</taxon>
        <taxon>Caballeronia</taxon>
    </lineage>
</organism>
<dbReference type="OrthoDB" id="5414302at2"/>
<evidence type="ECO:0000313" key="2">
    <source>
        <dbReference type="EMBL" id="SAL87649.1"/>
    </source>
</evidence>
<dbReference type="InterPro" id="IPR009057">
    <property type="entry name" value="Homeodomain-like_sf"/>
</dbReference>
<evidence type="ECO:0000313" key="3">
    <source>
        <dbReference type="Proteomes" id="UP000055019"/>
    </source>
</evidence>
<dbReference type="NCBIfam" id="NF033577">
    <property type="entry name" value="transpos_IS481"/>
    <property type="match status" value="1"/>
</dbReference>
<dbReference type="PANTHER" id="PTHR35004">
    <property type="entry name" value="TRANSPOSASE RV3428C-RELATED"/>
    <property type="match status" value="1"/>
</dbReference>
<protein>
    <submittedName>
        <fullName evidence="2">Integrase core domain protein</fullName>
    </submittedName>
</protein>
<dbReference type="InterPro" id="IPR058913">
    <property type="entry name" value="Integrase_dom_put"/>
</dbReference>
<accession>A0A158L3P8</accession>
<evidence type="ECO:0000259" key="1">
    <source>
        <dbReference type="PROSITE" id="PS50994"/>
    </source>
</evidence>
<name>A0A158L3P8_9BURK</name>
<dbReference type="GO" id="GO:0015074">
    <property type="term" value="P:DNA integration"/>
    <property type="evidence" value="ECO:0007669"/>
    <property type="project" value="InterPro"/>
</dbReference>
<dbReference type="PROSITE" id="PS50994">
    <property type="entry name" value="INTEGRASE"/>
    <property type="match status" value="1"/>
</dbReference>
<proteinExistence type="predicted"/>
<dbReference type="RefSeq" id="WP_061152295.1">
    <property type="nucleotide sequence ID" value="NZ_FCOM02000097.1"/>
</dbReference>
<gene>
    <name evidence="2" type="ORF">AWB74_08203</name>
</gene>